<dbReference type="Gene3D" id="3.90.226.10">
    <property type="entry name" value="2-enoyl-CoA Hydratase, Chain A, domain 1"/>
    <property type="match status" value="1"/>
</dbReference>
<gene>
    <name evidence="4" type="ORF">EF807_04740</name>
</gene>
<dbReference type="InterPro" id="IPR018376">
    <property type="entry name" value="Enoyl-CoA_hyd/isom_CS"/>
</dbReference>
<sequence length="248" mass="26717">MEDIIFEKGEKITTIALNRPDALNSLDGKMVEELSAAMEDIEKDDEMRVAIITGKGRAFSAGADLKGGFPLGDPKVMGMKFVEISKPVIAAINGLALGGGLELAMACDIMIASEDAELGLVEVNIGILPAAGGTQRLPRIIGKHKAKELLFLGDRISAKEAKDMGLVNKVVPADRLMDEAKDMAKRIAEKAPLAVKEIKSVVNKGMEMNLDEGIECELEGAMRLMGTEDFMEGIKAFSEKRKPVFKGR</sequence>
<dbReference type="CDD" id="cd06558">
    <property type="entry name" value="crotonase-like"/>
    <property type="match status" value="1"/>
</dbReference>
<protein>
    <recommendedName>
        <fullName evidence="6">Enoyl-CoA hydratase/isomerase family protein</fullName>
    </recommendedName>
</protein>
<dbReference type="InterPro" id="IPR029045">
    <property type="entry name" value="ClpP/crotonase-like_dom_sf"/>
</dbReference>
<dbReference type="Gene3D" id="1.10.12.10">
    <property type="entry name" value="Lyase 2-enoyl-coa Hydratase, Chain A, domain 2"/>
    <property type="match status" value="1"/>
</dbReference>
<evidence type="ECO:0000256" key="3">
    <source>
        <dbReference type="RuleBase" id="RU003707"/>
    </source>
</evidence>
<dbReference type="GO" id="GO:0006635">
    <property type="term" value="P:fatty acid beta-oxidation"/>
    <property type="evidence" value="ECO:0007669"/>
    <property type="project" value="TreeGrafter"/>
</dbReference>
<evidence type="ECO:0008006" key="6">
    <source>
        <dbReference type="Google" id="ProtNLM"/>
    </source>
</evidence>
<dbReference type="PANTHER" id="PTHR11941:SF54">
    <property type="entry name" value="ENOYL-COA HYDRATASE, MITOCHONDRIAL"/>
    <property type="match status" value="1"/>
</dbReference>
<dbReference type="Proteomes" id="UP000320766">
    <property type="component" value="Unassembled WGS sequence"/>
</dbReference>
<dbReference type="FunFam" id="1.10.12.10:FF:000001">
    <property type="entry name" value="Probable enoyl-CoA hydratase, mitochondrial"/>
    <property type="match status" value="1"/>
</dbReference>
<evidence type="ECO:0000313" key="5">
    <source>
        <dbReference type="Proteomes" id="UP000320766"/>
    </source>
</evidence>
<comment type="similarity">
    <text evidence="1 3">Belongs to the enoyl-CoA hydratase/isomerase family.</text>
</comment>
<dbReference type="SUPFAM" id="SSF52096">
    <property type="entry name" value="ClpP/crotonase"/>
    <property type="match status" value="1"/>
</dbReference>
<dbReference type="PANTHER" id="PTHR11941">
    <property type="entry name" value="ENOYL-COA HYDRATASE-RELATED"/>
    <property type="match status" value="1"/>
</dbReference>
<name>A0A520KWK7_9EURY</name>
<reference evidence="4 5" key="1">
    <citation type="journal article" date="2019" name="Nat. Microbiol.">
        <title>Wide diversity of methane and short-chain alkane metabolisms in uncultured archaea.</title>
        <authorList>
            <person name="Borrel G."/>
            <person name="Adam P.S."/>
            <person name="McKay L.J."/>
            <person name="Chen L.X."/>
            <person name="Sierra-Garcia I.N."/>
            <person name="Sieber C.M."/>
            <person name="Letourneur Q."/>
            <person name="Ghozlane A."/>
            <person name="Andersen G.L."/>
            <person name="Li W.J."/>
            <person name="Hallam S.J."/>
            <person name="Muyzer G."/>
            <person name="de Oliveira V.M."/>
            <person name="Inskeep W.P."/>
            <person name="Banfield J.F."/>
            <person name="Gribaldo S."/>
        </authorList>
    </citation>
    <scope>NUCLEOTIDE SEQUENCE [LARGE SCALE GENOMIC DNA]</scope>
    <source>
        <strain evidence="4">NM1b</strain>
    </source>
</reference>
<evidence type="ECO:0000256" key="1">
    <source>
        <dbReference type="ARBA" id="ARBA00005254"/>
    </source>
</evidence>
<proteinExistence type="inferred from homology"/>
<comment type="caution">
    <text evidence="4">The sequence shown here is derived from an EMBL/GenBank/DDBJ whole genome shotgun (WGS) entry which is preliminary data.</text>
</comment>
<dbReference type="Pfam" id="PF00378">
    <property type="entry name" value="ECH_1"/>
    <property type="match status" value="1"/>
</dbReference>
<organism evidence="4 5">
    <name type="scientific">Candidatus Methanolliviera hydrocarbonicum</name>
    <dbReference type="NCBI Taxonomy" id="2491085"/>
    <lineage>
        <taxon>Archaea</taxon>
        <taxon>Methanobacteriati</taxon>
        <taxon>Methanobacteriota</taxon>
        <taxon>Candidatus Methanoliparia</taxon>
        <taxon>Candidatus Methanoliparales</taxon>
        <taxon>Candidatus Methanollivieraceae</taxon>
        <taxon>Candidatus Methanolliviera</taxon>
    </lineage>
</organism>
<dbReference type="FunFam" id="3.90.226.10:FF:000009">
    <property type="entry name" value="Carnitinyl-CoA dehydratase"/>
    <property type="match status" value="1"/>
</dbReference>
<dbReference type="GO" id="GO:0016836">
    <property type="term" value="F:hydro-lyase activity"/>
    <property type="evidence" value="ECO:0007669"/>
    <property type="project" value="UniProtKB-ARBA"/>
</dbReference>
<dbReference type="AlphaFoldDB" id="A0A520KWK7"/>
<evidence type="ECO:0000256" key="2">
    <source>
        <dbReference type="ARBA" id="ARBA00023239"/>
    </source>
</evidence>
<keyword evidence="2" id="KW-0456">Lyase</keyword>
<evidence type="ECO:0000313" key="4">
    <source>
        <dbReference type="EMBL" id="RZN69242.1"/>
    </source>
</evidence>
<dbReference type="InterPro" id="IPR001753">
    <property type="entry name" value="Enoyl-CoA_hydra/iso"/>
</dbReference>
<accession>A0A520KWK7</accession>
<dbReference type="EMBL" id="RXIL01000083">
    <property type="protein sequence ID" value="RZN69242.1"/>
    <property type="molecule type" value="Genomic_DNA"/>
</dbReference>
<dbReference type="InterPro" id="IPR014748">
    <property type="entry name" value="Enoyl-CoA_hydra_C"/>
</dbReference>
<dbReference type="PROSITE" id="PS00166">
    <property type="entry name" value="ENOYL_COA_HYDRATASE"/>
    <property type="match status" value="1"/>
</dbReference>